<keyword evidence="3" id="KW-1185">Reference proteome</keyword>
<name>A0A812QHG2_9DINO</name>
<comment type="caution">
    <text evidence="2">The sequence shown here is derived from an EMBL/GenBank/DDBJ whole genome shotgun (WGS) entry which is preliminary data.</text>
</comment>
<reference evidence="2" key="1">
    <citation type="submission" date="2021-02" db="EMBL/GenBank/DDBJ databases">
        <authorList>
            <person name="Dougan E. K."/>
            <person name="Rhodes N."/>
            <person name="Thang M."/>
            <person name="Chan C."/>
        </authorList>
    </citation>
    <scope>NUCLEOTIDE SEQUENCE</scope>
</reference>
<organism evidence="2 3">
    <name type="scientific">Symbiodinium natans</name>
    <dbReference type="NCBI Taxonomy" id="878477"/>
    <lineage>
        <taxon>Eukaryota</taxon>
        <taxon>Sar</taxon>
        <taxon>Alveolata</taxon>
        <taxon>Dinophyceae</taxon>
        <taxon>Suessiales</taxon>
        <taxon>Symbiodiniaceae</taxon>
        <taxon>Symbiodinium</taxon>
    </lineage>
</organism>
<dbReference type="OrthoDB" id="445388at2759"/>
<proteinExistence type="predicted"/>
<dbReference type="AlphaFoldDB" id="A0A812QHG2"/>
<evidence type="ECO:0000313" key="3">
    <source>
        <dbReference type="Proteomes" id="UP000604046"/>
    </source>
</evidence>
<dbReference type="EMBL" id="CAJNDS010002208">
    <property type="protein sequence ID" value="CAE7373196.1"/>
    <property type="molecule type" value="Genomic_DNA"/>
</dbReference>
<protein>
    <submittedName>
        <fullName evidence="2">Uncharacterized protein</fullName>
    </submittedName>
</protein>
<feature type="region of interest" description="Disordered" evidence="1">
    <location>
        <begin position="1"/>
        <end position="64"/>
    </location>
</feature>
<evidence type="ECO:0000256" key="1">
    <source>
        <dbReference type="SAM" id="MobiDB-lite"/>
    </source>
</evidence>
<feature type="compositionally biased region" description="Low complexity" evidence="1">
    <location>
        <begin position="54"/>
        <end position="64"/>
    </location>
</feature>
<gene>
    <name evidence="2" type="ORF">SNAT2548_LOCUS20388</name>
</gene>
<accession>A0A812QHG2</accession>
<evidence type="ECO:0000313" key="2">
    <source>
        <dbReference type="EMBL" id="CAE7373196.1"/>
    </source>
</evidence>
<feature type="compositionally biased region" description="Low complexity" evidence="1">
    <location>
        <begin position="29"/>
        <end position="46"/>
    </location>
</feature>
<dbReference type="Proteomes" id="UP000604046">
    <property type="component" value="Unassembled WGS sequence"/>
</dbReference>
<sequence>MGCQSAKVVPSTELKPVVPGPGTSDADAAPHASQPSAEPSEPSAKPLTEPPAEPSSSPAVPSHPVPRWALELGFDENHCDQVRSYFGKRSSEMPGWLEEDAAIWKQLEDARAYDEERRQAVDSYAHSVALEKDGKPASVVRATPGEAVELHAKGWIQNKGGDTSSQQLLLVLDRTIIADIYDSIPGAGDTIDTTFSFQAPEEPGAYMIWRFHEVEQSMEDAKIKFADKSDFLDSGRYPSLFVGMLVVSNCTSMDMSESKTEAAEKSCAEATPPWAIELGLDGEHCGCVRSYFGKRSSEMPGWLEEDAAIWKQLEDARAYDEERRQAVDSYAHSVALEKDGKPASVVRATPGEAVELHAKGWIQNKGGDTSSQQLLLVLDRTIIADIYDSIPGAGDTIDTTFSFQAPEEPGAYMIWRFHQVEQSIESAKKSFALCEAADDSQYPKSFAGWLVVCDGLN</sequence>